<evidence type="ECO:0000313" key="1">
    <source>
        <dbReference type="EMBL" id="OHU92100.1"/>
    </source>
</evidence>
<dbReference type="AlphaFoldDB" id="A0A1S1MXL0"/>
<gene>
    <name evidence="1" type="ORF">BET10_07170</name>
</gene>
<protein>
    <submittedName>
        <fullName evidence="1">Uncharacterized protein</fullName>
    </submittedName>
</protein>
<dbReference type="EMBL" id="MKJU01000022">
    <property type="protein sequence ID" value="OHU92100.1"/>
    <property type="molecule type" value="Genomic_DNA"/>
</dbReference>
<organism evidence="1 2">
    <name type="scientific">Pseudoalteromonas amylolytica</name>
    <dbReference type="NCBI Taxonomy" id="1859457"/>
    <lineage>
        <taxon>Bacteria</taxon>
        <taxon>Pseudomonadati</taxon>
        <taxon>Pseudomonadota</taxon>
        <taxon>Gammaproteobacteria</taxon>
        <taxon>Alteromonadales</taxon>
        <taxon>Pseudoalteromonadaceae</taxon>
        <taxon>Pseudoalteromonas</taxon>
    </lineage>
</organism>
<dbReference type="Proteomes" id="UP000179786">
    <property type="component" value="Unassembled WGS sequence"/>
</dbReference>
<keyword evidence="2" id="KW-1185">Reference proteome</keyword>
<proteinExistence type="predicted"/>
<accession>A0A1S1MXL0</accession>
<sequence length="99" mass="11406">MKNDRVETIHHQALELGSIGEYVEGDSFTQIIEFDDGITITAAVYDSTEIHIRTSKGDLVFHATEFYDCCLAIHIYEAGDWEASLEREFNFLTQKYQRP</sequence>
<comment type="caution">
    <text evidence="1">The sequence shown here is derived from an EMBL/GenBank/DDBJ whole genome shotgun (WGS) entry which is preliminary data.</text>
</comment>
<evidence type="ECO:0000313" key="2">
    <source>
        <dbReference type="Proteomes" id="UP000179786"/>
    </source>
</evidence>
<name>A0A1S1MXL0_9GAMM</name>
<dbReference type="RefSeq" id="WP_070983902.1">
    <property type="nucleotide sequence ID" value="NZ_MKJU01000022.1"/>
</dbReference>
<reference evidence="1 2" key="1">
    <citation type="submission" date="2016-09" db="EMBL/GenBank/DDBJ databases">
        <title>Pseudoalteromonas amylolytica sp. nov., isolated from the surface seawater.</title>
        <authorList>
            <person name="Wu Y.-H."/>
            <person name="Cheng H."/>
            <person name="Jin X.-B."/>
            <person name="Wang C.-S."/>
            <person name="Xu X.-W."/>
        </authorList>
    </citation>
    <scope>NUCLEOTIDE SEQUENCE [LARGE SCALE GENOMIC DNA]</scope>
    <source>
        <strain evidence="1 2">JW1</strain>
    </source>
</reference>
<dbReference type="STRING" id="1859457.BET10_07170"/>